<dbReference type="EMBL" id="CM056741">
    <property type="protein sequence ID" value="KAJ8684788.1"/>
    <property type="molecule type" value="Genomic_DNA"/>
</dbReference>
<comment type="caution">
    <text evidence="1">The sequence shown here is derived from an EMBL/GenBank/DDBJ whole genome shotgun (WGS) entry which is preliminary data.</text>
</comment>
<proteinExistence type="predicted"/>
<dbReference type="Proteomes" id="UP001239111">
    <property type="component" value="Chromosome 1"/>
</dbReference>
<evidence type="ECO:0000313" key="1">
    <source>
        <dbReference type="EMBL" id="KAJ8684788.1"/>
    </source>
</evidence>
<evidence type="ECO:0000313" key="2">
    <source>
        <dbReference type="Proteomes" id="UP001239111"/>
    </source>
</evidence>
<protein>
    <submittedName>
        <fullName evidence="1">Uncharacterized protein</fullName>
    </submittedName>
</protein>
<reference evidence="1" key="1">
    <citation type="submission" date="2023-04" db="EMBL/GenBank/DDBJ databases">
        <title>A chromosome-level genome assembly of the parasitoid wasp Eretmocerus hayati.</title>
        <authorList>
            <person name="Zhong Y."/>
            <person name="Liu S."/>
            <person name="Liu Y."/>
        </authorList>
    </citation>
    <scope>NUCLEOTIDE SEQUENCE</scope>
    <source>
        <strain evidence="1">ZJU_SS_LIU_2023</strain>
    </source>
</reference>
<gene>
    <name evidence="1" type="ORF">QAD02_020581</name>
</gene>
<keyword evidence="2" id="KW-1185">Reference proteome</keyword>
<sequence>MNTRCANPPGQERQKIEKSLVAIPKALLEKYPAIHKYSKICLQCEIELQSSKNIEKCKFLGGNCDNARHFPGLAVLDRIKDKFQNSEDEQERIILLKLSPKFWSRNGITKEFGCTKRETRKARELMNEEGVLVTAGEKRGQVLPDGTVESVGDFYNRDDVSRLMPGMSDYVSVKTKDGKREHVQKRLLLRNLNELYAQYT</sequence>
<name>A0ACC2PMW1_9HYME</name>
<organism evidence="1 2">
    <name type="scientific">Eretmocerus hayati</name>
    <dbReference type="NCBI Taxonomy" id="131215"/>
    <lineage>
        <taxon>Eukaryota</taxon>
        <taxon>Metazoa</taxon>
        <taxon>Ecdysozoa</taxon>
        <taxon>Arthropoda</taxon>
        <taxon>Hexapoda</taxon>
        <taxon>Insecta</taxon>
        <taxon>Pterygota</taxon>
        <taxon>Neoptera</taxon>
        <taxon>Endopterygota</taxon>
        <taxon>Hymenoptera</taxon>
        <taxon>Apocrita</taxon>
        <taxon>Proctotrupomorpha</taxon>
        <taxon>Chalcidoidea</taxon>
        <taxon>Aphelinidae</taxon>
        <taxon>Aphelininae</taxon>
        <taxon>Eretmocerus</taxon>
    </lineage>
</organism>
<accession>A0ACC2PMW1</accession>